<feature type="region of interest" description="Disordered" evidence="5">
    <location>
        <begin position="105"/>
        <end position="130"/>
    </location>
</feature>
<feature type="compositionally biased region" description="Acidic residues" evidence="5">
    <location>
        <begin position="26"/>
        <end position="41"/>
    </location>
</feature>
<dbReference type="RefSeq" id="WP_246421640.1">
    <property type="nucleotide sequence ID" value="NZ_JACHHB010000010.1"/>
</dbReference>
<feature type="compositionally biased region" description="Low complexity" evidence="5">
    <location>
        <begin position="105"/>
        <end position="116"/>
    </location>
</feature>
<feature type="binding site" evidence="3">
    <location>
        <position position="325"/>
    </location>
    <ligand>
        <name>Zn(2+)</name>
        <dbReference type="ChEBI" id="CHEBI:29105"/>
        <label>2</label>
    </ligand>
</feature>
<keyword evidence="3" id="KW-0460">Magnesium</keyword>
<feature type="binding site" evidence="3">
    <location>
        <position position="156"/>
    </location>
    <ligand>
        <name>Mg(2+)</name>
        <dbReference type="ChEBI" id="CHEBI:18420"/>
    </ligand>
</feature>
<evidence type="ECO:0000256" key="2">
    <source>
        <dbReference type="PIRSR" id="PIRSR601952-1"/>
    </source>
</evidence>
<organism evidence="6 7">
    <name type="scientific">Texcoconibacillus texcoconensis</name>
    <dbReference type="NCBI Taxonomy" id="1095777"/>
    <lineage>
        <taxon>Bacteria</taxon>
        <taxon>Bacillati</taxon>
        <taxon>Bacillota</taxon>
        <taxon>Bacilli</taxon>
        <taxon>Bacillales</taxon>
        <taxon>Bacillaceae</taxon>
        <taxon>Texcoconibacillus</taxon>
    </lineage>
</organism>
<name>A0A840QRV1_9BACI</name>
<protein>
    <submittedName>
        <fullName evidence="6">Alkaline phosphatase</fullName>
        <ecNumber evidence="6">3.1.3.1</ecNumber>
    </submittedName>
</protein>
<dbReference type="PANTHER" id="PTHR11596">
    <property type="entry name" value="ALKALINE PHOSPHATASE"/>
    <property type="match status" value="1"/>
</dbReference>
<dbReference type="Gene3D" id="3.40.720.10">
    <property type="entry name" value="Alkaline Phosphatase, subunit A"/>
    <property type="match status" value="2"/>
</dbReference>
<comment type="similarity">
    <text evidence="4">Belongs to the alkaline phosphatase family.</text>
</comment>
<dbReference type="PRINTS" id="PR00113">
    <property type="entry name" value="ALKPHPHTASE"/>
</dbReference>
<keyword evidence="1" id="KW-0597">Phosphoprotein</keyword>
<feature type="active site" description="Phosphoserine intermediate" evidence="2">
    <location>
        <position position="103"/>
    </location>
</feature>
<dbReference type="SMART" id="SM00098">
    <property type="entry name" value="alkPPc"/>
    <property type="match status" value="1"/>
</dbReference>
<keyword evidence="6" id="KW-0378">Hydrolase</keyword>
<evidence type="ECO:0000313" key="7">
    <source>
        <dbReference type="Proteomes" id="UP000551878"/>
    </source>
</evidence>
<comment type="cofactor">
    <cofactor evidence="3">
        <name>Zn(2+)</name>
        <dbReference type="ChEBI" id="CHEBI:29105"/>
    </cofactor>
    <text evidence="3">Binds 2 Zn(2+) ions.</text>
</comment>
<dbReference type="InterPro" id="IPR017850">
    <property type="entry name" value="Alkaline_phosphatase_core_sf"/>
</dbReference>
<dbReference type="PROSITE" id="PS51257">
    <property type="entry name" value="PROKAR_LIPOPROTEIN"/>
    <property type="match status" value="1"/>
</dbReference>
<evidence type="ECO:0000256" key="3">
    <source>
        <dbReference type="PIRSR" id="PIRSR601952-2"/>
    </source>
</evidence>
<dbReference type="AlphaFoldDB" id="A0A840QRV1"/>
<accession>A0A840QRV1</accession>
<dbReference type="Proteomes" id="UP000551878">
    <property type="component" value="Unassembled WGS sequence"/>
</dbReference>
<feature type="binding site" evidence="3">
    <location>
        <position position="438"/>
    </location>
    <ligand>
        <name>Zn(2+)</name>
        <dbReference type="ChEBI" id="CHEBI:29105"/>
        <label>2</label>
    </ligand>
</feature>
<feature type="binding site" evidence="3">
    <location>
        <position position="59"/>
    </location>
    <ligand>
        <name>Mg(2+)</name>
        <dbReference type="ChEBI" id="CHEBI:18420"/>
    </ligand>
</feature>
<feature type="binding site" evidence="3">
    <location>
        <position position="283"/>
    </location>
    <ligand>
        <name>Zn(2+)</name>
        <dbReference type="ChEBI" id="CHEBI:29105"/>
        <label>2</label>
    </ligand>
</feature>
<evidence type="ECO:0000256" key="1">
    <source>
        <dbReference type="ARBA" id="ARBA00022553"/>
    </source>
</evidence>
<feature type="binding site" evidence="3">
    <location>
        <position position="287"/>
    </location>
    <ligand>
        <name>Zn(2+)</name>
        <dbReference type="ChEBI" id="CHEBI:29105"/>
        <label>2</label>
    </ligand>
</feature>
<evidence type="ECO:0000256" key="4">
    <source>
        <dbReference type="RuleBase" id="RU003946"/>
    </source>
</evidence>
<keyword evidence="3" id="KW-0862">Zinc</keyword>
<feature type="binding site" evidence="3">
    <location>
        <position position="59"/>
    </location>
    <ligand>
        <name>Zn(2+)</name>
        <dbReference type="ChEBI" id="CHEBI:29105"/>
        <label>2</label>
    </ligand>
</feature>
<evidence type="ECO:0000313" key="6">
    <source>
        <dbReference type="EMBL" id="MBB5174053.1"/>
    </source>
</evidence>
<dbReference type="GO" id="GO:0046872">
    <property type="term" value="F:metal ion binding"/>
    <property type="evidence" value="ECO:0007669"/>
    <property type="project" value="UniProtKB-KW"/>
</dbReference>
<sequence>MNRWFTSLALLGLSGTLLVGCNNQGEGEDEQGTDEKEEQEAEQVSNDAMPKNVIMMIGDGMAAGQMEVARLLEHGMEGELHMAELTDAAWMNTFSNDHWATDSAAGGTAISSSTKTDNGRAGTGPDGEPLDSVADLFKENGKSVGLISNNTVTDATPASFGASVDHRSETPGIARHLFENEYDVLLGGGKGDFIPENQGGNDLIQEFIDEGYAFVEDRDELLAEEDTEKLLGLFHPSFMNYKTDYDLYDSNEPSLNEMTEIALDSLSQNEDGFFLMVEGARIDHASHAADFTNIWQETIEFDYTVGDVMDWAEGRDDTLVVVLADHETMGVAASETMDKEGLREVSASPEYMVNQMEFDDEAGEYASESVKSVVEEYAGVSLTDEEIANFNEYIYNQEGELLLPHEQAWELGSFIARHYGAGVMDREIRANSYETGGHTGNMVPIFADGIGSESFNGVMDNTDVVQRIAELAELDYEPGEIIE</sequence>
<keyword evidence="3" id="KW-0479">Metal-binding</keyword>
<comment type="caution">
    <text evidence="6">The sequence shown here is derived from an EMBL/GenBank/DDBJ whole genome shotgun (WGS) entry which is preliminary data.</text>
</comment>
<feature type="binding site" evidence="3">
    <location>
        <position position="154"/>
    </location>
    <ligand>
        <name>Mg(2+)</name>
        <dbReference type="ChEBI" id="CHEBI:18420"/>
    </ligand>
</feature>
<feature type="binding site" evidence="3">
    <location>
        <position position="326"/>
    </location>
    <ligand>
        <name>Zn(2+)</name>
        <dbReference type="ChEBI" id="CHEBI:29105"/>
        <label>2</label>
    </ligand>
</feature>
<keyword evidence="7" id="KW-1185">Reference proteome</keyword>
<dbReference type="InterPro" id="IPR001952">
    <property type="entry name" value="Alkaline_phosphatase"/>
</dbReference>
<feature type="binding site" evidence="3">
    <location>
        <position position="278"/>
    </location>
    <ligand>
        <name>Mg(2+)</name>
        <dbReference type="ChEBI" id="CHEBI:18420"/>
    </ligand>
</feature>
<evidence type="ECO:0000256" key="5">
    <source>
        <dbReference type="SAM" id="MobiDB-lite"/>
    </source>
</evidence>
<dbReference type="Pfam" id="PF00245">
    <property type="entry name" value="Alk_phosphatase"/>
    <property type="match status" value="1"/>
</dbReference>
<dbReference type="SUPFAM" id="SSF53649">
    <property type="entry name" value="Alkaline phosphatase-like"/>
    <property type="match status" value="1"/>
</dbReference>
<dbReference type="CDD" id="cd16012">
    <property type="entry name" value="ALP"/>
    <property type="match status" value="1"/>
</dbReference>
<dbReference type="GO" id="GO:0004035">
    <property type="term" value="F:alkaline phosphatase activity"/>
    <property type="evidence" value="ECO:0007669"/>
    <property type="project" value="UniProtKB-EC"/>
</dbReference>
<dbReference type="EC" id="3.1.3.1" evidence="6"/>
<feature type="region of interest" description="Disordered" evidence="5">
    <location>
        <begin position="22"/>
        <end position="45"/>
    </location>
</feature>
<dbReference type="PANTHER" id="PTHR11596:SF5">
    <property type="entry name" value="ALKALINE PHOSPHATASE"/>
    <property type="match status" value="1"/>
</dbReference>
<dbReference type="EMBL" id="JACHHB010000010">
    <property type="protein sequence ID" value="MBB5174053.1"/>
    <property type="molecule type" value="Genomic_DNA"/>
</dbReference>
<comment type="cofactor">
    <cofactor evidence="3">
        <name>Mg(2+)</name>
        <dbReference type="ChEBI" id="CHEBI:18420"/>
    </cofactor>
    <text evidence="3">Binds 1 Mg(2+) ion.</text>
</comment>
<gene>
    <name evidence="6" type="ORF">HNQ41_002247</name>
</gene>
<reference evidence="6 7" key="1">
    <citation type="submission" date="2020-08" db="EMBL/GenBank/DDBJ databases">
        <title>Genomic Encyclopedia of Type Strains, Phase IV (KMG-IV): sequencing the most valuable type-strain genomes for metagenomic binning, comparative biology and taxonomic classification.</title>
        <authorList>
            <person name="Goeker M."/>
        </authorList>
    </citation>
    <scope>NUCLEOTIDE SEQUENCE [LARGE SCALE GENOMIC DNA]</scope>
    <source>
        <strain evidence="6 7">DSM 24696</strain>
    </source>
</reference>
<proteinExistence type="inferred from homology"/>